<evidence type="ECO:0000256" key="1">
    <source>
        <dbReference type="ARBA" id="ARBA00022490"/>
    </source>
</evidence>
<dbReference type="EMBL" id="JAFHKK010000004">
    <property type="protein sequence ID" value="MBN2963725.1"/>
    <property type="molecule type" value="Genomic_DNA"/>
</dbReference>
<comment type="subunit">
    <text evidence="5">Interacts with translational regulator CsrA and flagellin(s).</text>
</comment>
<dbReference type="SUPFAM" id="SSF141457">
    <property type="entry name" value="BH3618-like"/>
    <property type="match status" value="1"/>
</dbReference>
<keyword evidence="6" id="KW-0969">Cilium</keyword>
<keyword evidence="7" id="KW-1185">Reference proteome</keyword>
<dbReference type="NCBIfam" id="NF009790">
    <property type="entry name" value="PRK13282.1"/>
    <property type="match status" value="1"/>
</dbReference>
<dbReference type="InterPro" id="IPR024046">
    <property type="entry name" value="Flagellar_assmbl_FliW_dom_sf"/>
</dbReference>
<evidence type="ECO:0000256" key="5">
    <source>
        <dbReference type="HAMAP-Rule" id="MF_01185"/>
    </source>
</evidence>
<keyword evidence="2 5" id="KW-1005">Bacterial flagellum biogenesis</keyword>
<comment type="caution">
    <text evidence="6">The sequence shown here is derived from an EMBL/GenBank/DDBJ whole genome shotgun (WGS) entry which is preliminary data.</text>
</comment>
<dbReference type="Proteomes" id="UP000703590">
    <property type="component" value="Unassembled WGS sequence"/>
</dbReference>
<keyword evidence="6" id="KW-0282">Flagellum</keyword>
<keyword evidence="4 5" id="KW-0143">Chaperone</keyword>
<comment type="subcellular location">
    <subcellularLocation>
        <location evidence="5">Cytoplasm</location>
    </subcellularLocation>
</comment>
<keyword evidence="1 5" id="KW-0963">Cytoplasm</keyword>
<evidence type="ECO:0000313" key="7">
    <source>
        <dbReference type="Proteomes" id="UP000703590"/>
    </source>
</evidence>
<proteinExistence type="inferred from homology"/>
<comment type="function">
    <text evidence="5">Acts as an anti-CsrA protein, binds CsrA and prevents it from repressing translation of its target genes, one of which is flagellin. Binds to flagellin and participates in the assembly of the flagellum.</text>
</comment>
<keyword evidence="6" id="KW-0966">Cell projection</keyword>
<reference evidence="6" key="2">
    <citation type="submission" date="2021-02" db="EMBL/GenBank/DDBJ databases">
        <authorList>
            <person name="Merkel A.Y."/>
        </authorList>
    </citation>
    <scope>NUCLEOTIDE SEQUENCE</scope>
    <source>
        <strain evidence="6">T05b</strain>
    </source>
</reference>
<dbReference type="Pfam" id="PF02623">
    <property type="entry name" value="FliW"/>
    <property type="match status" value="1"/>
</dbReference>
<evidence type="ECO:0000256" key="2">
    <source>
        <dbReference type="ARBA" id="ARBA00022795"/>
    </source>
</evidence>
<evidence type="ECO:0000256" key="3">
    <source>
        <dbReference type="ARBA" id="ARBA00022845"/>
    </source>
</evidence>
<protein>
    <recommendedName>
        <fullName evidence="5">Flagellar assembly factor FliW</fullName>
    </recommendedName>
</protein>
<evidence type="ECO:0000256" key="4">
    <source>
        <dbReference type="ARBA" id="ARBA00023186"/>
    </source>
</evidence>
<keyword evidence="3 5" id="KW-0810">Translation regulation</keyword>
<gene>
    <name evidence="5 6" type="primary">fliW</name>
    <name evidence="6" type="ORF">JWV37_02940</name>
</gene>
<dbReference type="InterPro" id="IPR003775">
    <property type="entry name" value="Flagellar_assembly_factor_FliW"/>
</dbReference>
<dbReference type="RefSeq" id="WP_205458167.1">
    <property type="nucleotide sequence ID" value="NZ_JAFHKK010000004.1"/>
</dbReference>
<dbReference type="HAMAP" id="MF_01185">
    <property type="entry name" value="FliW"/>
    <property type="match status" value="1"/>
</dbReference>
<dbReference type="Gene3D" id="2.30.290.10">
    <property type="entry name" value="BH3618-like"/>
    <property type="match status" value="1"/>
</dbReference>
<name>A0ABS2WQ68_9BACT</name>
<evidence type="ECO:0000313" key="6">
    <source>
        <dbReference type="EMBL" id="MBN2963725.1"/>
    </source>
</evidence>
<reference evidence="6" key="1">
    <citation type="submission" date="2021-02" db="EMBL/GenBank/DDBJ databases">
        <title>Sulfurospirillum tamanensis sp. nov.</title>
        <authorList>
            <person name="Frolova A."/>
            <person name="Merkel A."/>
            <person name="Slobodkin A."/>
        </authorList>
    </citation>
    <scope>NUCLEOTIDE SEQUENCE</scope>
    <source>
        <strain evidence="6">T05b</strain>
    </source>
</reference>
<accession>A0ABS2WQ68</accession>
<dbReference type="PANTHER" id="PTHR39190">
    <property type="entry name" value="FLAGELLAR ASSEMBLY FACTOR FLIW"/>
    <property type="match status" value="1"/>
</dbReference>
<sequence length="129" mass="14791">MEYDVKSEILGFEKMNRARLSVIDETFASLRDVDNENISFTLANPFRLREYSVDIPPYINALLEIDEGAKVEIYAIVVLQNPLDESRVNFLAPLVFNHDNHTLAQAVLRPQDYPQYGMAESIRSLIKES</sequence>
<dbReference type="PANTHER" id="PTHR39190:SF1">
    <property type="entry name" value="FLAGELLAR ASSEMBLY FACTOR FLIW"/>
    <property type="match status" value="1"/>
</dbReference>
<comment type="similarity">
    <text evidence="5">Belongs to the FliW family.</text>
</comment>
<organism evidence="6 7">
    <name type="scientific">Sulfurospirillum tamanense</name>
    <dbReference type="NCBI Taxonomy" id="2813362"/>
    <lineage>
        <taxon>Bacteria</taxon>
        <taxon>Pseudomonadati</taxon>
        <taxon>Campylobacterota</taxon>
        <taxon>Epsilonproteobacteria</taxon>
        <taxon>Campylobacterales</taxon>
        <taxon>Sulfurospirillaceae</taxon>
        <taxon>Sulfurospirillum</taxon>
    </lineage>
</organism>